<dbReference type="Proteomes" id="UP000824890">
    <property type="component" value="Unassembled WGS sequence"/>
</dbReference>
<reference evidence="2 3" key="1">
    <citation type="submission" date="2021-05" db="EMBL/GenBank/DDBJ databases">
        <title>Genome Assembly of Synthetic Allotetraploid Brassica napus Reveals Homoeologous Exchanges between Subgenomes.</title>
        <authorList>
            <person name="Davis J.T."/>
        </authorList>
    </citation>
    <scope>NUCLEOTIDE SEQUENCE [LARGE SCALE GENOMIC DNA]</scope>
    <source>
        <strain evidence="3">cv. Da-Ae</strain>
        <tissue evidence="2">Seedling</tissue>
    </source>
</reference>
<sequence length="99" mass="11271">VLSALFNRCKIDKRRHEQAAENGIIPHLMVFVMSDSPLKQYALPPLCDSIAVCLDNDNRKVEQALLKNDAIHKLVNFFQSCPGRLFVHILIEELREGQS</sequence>
<gene>
    <name evidence="2" type="ORF">HID58_044573</name>
</gene>
<keyword evidence="3" id="KW-1185">Reference proteome</keyword>
<dbReference type="PANTHER" id="PTHR46618:SF1">
    <property type="entry name" value="ARMADILLO REPEAT-CONTAINING PROTEIN 3"/>
    <property type="match status" value="1"/>
</dbReference>
<dbReference type="InterPro" id="IPR052441">
    <property type="entry name" value="Armadillo-Ser/Thr_Kinase"/>
</dbReference>
<dbReference type="EMBL" id="JAGKQM010000011">
    <property type="protein sequence ID" value="KAH0905070.1"/>
    <property type="molecule type" value="Genomic_DNA"/>
</dbReference>
<name>A0ABQ8BJS2_BRANA</name>
<evidence type="ECO:0000313" key="2">
    <source>
        <dbReference type="EMBL" id="KAH0905070.1"/>
    </source>
</evidence>
<feature type="non-terminal residue" evidence="2">
    <location>
        <position position="1"/>
    </location>
</feature>
<keyword evidence="1" id="KW-0677">Repeat</keyword>
<organism evidence="2 3">
    <name type="scientific">Brassica napus</name>
    <name type="common">Rape</name>
    <dbReference type="NCBI Taxonomy" id="3708"/>
    <lineage>
        <taxon>Eukaryota</taxon>
        <taxon>Viridiplantae</taxon>
        <taxon>Streptophyta</taxon>
        <taxon>Embryophyta</taxon>
        <taxon>Tracheophyta</taxon>
        <taxon>Spermatophyta</taxon>
        <taxon>Magnoliopsida</taxon>
        <taxon>eudicotyledons</taxon>
        <taxon>Gunneridae</taxon>
        <taxon>Pentapetalae</taxon>
        <taxon>rosids</taxon>
        <taxon>malvids</taxon>
        <taxon>Brassicales</taxon>
        <taxon>Brassicaceae</taxon>
        <taxon>Brassiceae</taxon>
        <taxon>Brassica</taxon>
    </lineage>
</organism>
<accession>A0ABQ8BJS2</accession>
<evidence type="ECO:0000313" key="3">
    <source>
        <dbReference type="Proteomes" id="UP000824890"/>
    </source>
</evidence>
<dbReference type="PANTHER" id="PTHR46618">
    <property type="entry name" value="ARMADILLO REPEAT-CONTAINING PROTEIN 3"/>
    <property type="match status" value="1"/>
</dbReference>
<evidence type="ECO:0000256" key="1">
    <source>
        <dbReference type="ARBA" id="ARBA00022737"/>
    </source>
</evidence>
<proteinExistence type="predicted"/>
<protein>
    <submittedName>
        <fullName evidence="2">Uncharacterized protein</fullName>
    </submittedName>
</protein>
<comment type="caution">
    <text evidence="2">The sequence shown here is derived from an EMBL/GenBank/DDBJ whole genome shotgun (WGS) entry which is preliminary data.</text>
</comment>